<dbReference type="InterPro" id="IPR002347">
    <property type="entry name" value="SDR_fam"/>
</dbReference>
<dbReference type="GO" id="GO:0016491">
    <property type="term" value="F:oxidoreductase activity"/>
    <property type="evidence" value="ECO:0007669"/>
    <property type="project" value="UniProtKB-KW"/>
</dbReference>
<reference evidence="2" key="1">
    <citation type="journal article" date="2023" name="Mol. Phylogenet. Evol.">
        <title>Genome-scale phylogeny and comparative genomics of the fungal order Sordariales.</title>
        <authorList>
            <person name="Hensen N."/>
            <person name="Bonometti L."/>
            <person name="Westerberg I."/>
            <person name="Brannstrom I.O."/>
            <person name="Guillou S."/>
            <person name="Cros-Aarteil S."/>
            <person name="Calhoun S."/>
            <person name="Haridas S."/>
            <person name="Kuo A."/>
            <person name="Mondo S."/>
            <person name="Pangilinan J."/>
            <person name="Riley R."/>
            <person name="LaButti K."/>
            <person name="Andreopoulos B."/>
            <person name="Lipzen A."/>
            <person name="Chen C."/>
            <person name="Yan M."/>
            <person name="Daum C."/>
            <person name="Ng V."/>
            <person name="Clum A."/>
            <person name="Steindorff A."/>
            <person name="Ohm R.A."/>
            <person name="Martin F."/>
            <person name="Silar P."/>
            <person name="Natvig D.O."/>
            <person name="Lalanne C."/>
            <person name="Gautier V."/>
            <person name="Ament-Velasquez S.L."/>
            <person name="Kruys A."/>
            <person name="Hutchinson M.I."/>
            <person name="Powell A.J."/>
            <person name="Barry K."/>
            <person name="Miller A.N."/>
            <person name="Grigoriev I.V."/>
            <person name="Debuchy R."/>
            <person name="Gladieux P."/>
            <person name="Hiltunen Thoren M."/>
            <person name="Johannesson H."/>
        </authorList>
    </citation>
    <scope>NUCLEOTIDE SEQUENCE</scope>
    <source>
        <strain evidence="2">SMH4131-1</strain>
    </source>
</reference>
<organism evidence="2 3">
    <name type="scientific">Cercophora scortea</name>
    <dbReference type="NCBI Taxonomy" id="314031"/>
    <lineage>
        <taxon>Eukaryota</taxon>
        <taxon>Fungi</taxon>
        <taxon>Dikarya</taxon>
        <taxon>Ascomycota</taxon>
        <taxon>Pezizomycotina</taxon>
        <taxon>Sordariomycetes</taxon>
        <taxon>Sordariomycetidae</taxon>
        <taxon>Sordariales</taxon>
        <taxon>Lasiosphaeriaceae</taxon>
        <taxon>Cercophora</taxon>
    </lineage>
</organism>
<dbReference type="Proteomes" id="UP001286456">
    <property type="component" value="Unassembled WGS sequence"/>
</dbReference>
<sequence>MAPKFESRSMQLRPRGAQLTNLINSRFCVEPQRLTVTPSTDLAGKTAIITGGNTGLGLHAAHHLLSLQLTRLILAVRSPEKGEAAAARLRQDFPSARIDVWTLDMSSYPSIQAFARRVADTTETPRIDIAILNAGMHLTDLTLNPSTGHDEVIQVNYLSTMLLAVLLLPALKASTLRQGNPQQPSRLTIVNSGLALAATLPNRDKRPLLKSFDDTAITPYSGQDRYSTSKLLAHLFFARLQDHLPSADHVVVSLVDPGYCKGSSLLRDSRGAEKVIFGALEKVLGRTLDDGAWTYVDAVVVKGKESHGCYLMDWTIKSFAAQVYEPAFQDSIDALWEETLDEFKFAGAREILQSIKN</sequence>
<dbReference type="PANTHER" id="PTHR43157:SF35">
    <property type="entry name" value="DEHYDROGENASE_REDUCTASE FAMILY PROTEIN, PUTATIVE-RELATED"/>
    <property type="match status" value="1"/>
</dbReference>
<evidence type="ECO:0000313" key="2">
    <source>
        <dbReference type="EMBL" id="KAK3321364.1"/>
    </source>
</evidence>
<dbReference type="PANTHER" id="PTHR43157">
    <property type="entry name" value="PHOSPHATIDYLINOSITOL-GLYCAN BIOSYNTHESIS CLASS F PROTEIN-RELATED"/>
    <property type="match status" value="1"/>
</dbReference>
<gene>
    <name evidence="2" type="ORF">B0T19DRAFT_478478</name>
</gene>
<dbReference type="SUPFAM" id="SSF51735">
    <property type="entry name" value="NAD(P)-binding Rossmann-fold domains"/>
    <property type="match status" value="1"/>
</dbReference>
<comment type="caution">
    <text evidence="2">The sequence shown here is derived from an EMBL/GenBank/DDBJ whole genome shotgun (WGS) entry which is preliminary data.</text>
</comment>
<proteinExistence type="predicted"/>
<name>A0AAE0M816_9PEZI</name>
<dbReference type="Gene3D" id="3.40.50.720">
    <property type="entry name" value="NAD(P)-binding Rossmann-like Domain"/>
    <property type="match status" value="1"/>
</dbReference>
<dbReference type="Pfam" id="PF00106">
    <property type="entry name" value="adh_short"/>
    <property type="match status" value="1"/>
</dbReference>
<evidence type="ECO:0000256" key="1">
    <source>
        <dbReference type="ARBA" id="ARBA00023002"/>
    </source>
</evidence>
<keyword evidence="1" id="KW-0560">Oxidoreductase</keyword>
<dbReference type="PRINTS" id="PR00081">
    <property type="entry name" value="GDHRDH"/>
</dbReference>
<dbReference type="AlphaFoldDB" id="A0AAE0M816"/>
<dbReference type="InterPro" id="IPR036291">
    <property type="entry name" value="NAD(P)-bd_dom_sf"/>
</dbReference>
<keyword evidence="3" id="KW-1185">Reference proteome</keyword>
<dbReference type="EMBL" id="JAUEPO010000005">
    <property type="protein sequence ID" value="KAK3321364.1"/>
    <property type="molecule type" value="Genomic_DNA"/>
</dbReference>
<protein>
    <recommendedName>
        <fullName evidence="4">Short-chain dehydrogenase/reductase family protein</fullName>
    </recommendedName>
</protein>
<evidence type="ECO:0008006" key="4">
    <source>
        <dbReference type="Google" id="ProtNLM"/>
    </source>
</evidence>
<accession>A0AAE0M816</accession>
<evidence type="ECO:0000313" key="3">
    <source>
        <dbReference type="Proteomes" id="UP001286456"/>
    </source>
</evidence>
<reference evidence="2" key="2">
    <citation type="submission" date="2023-06" db="EMBL/GenBank/DDBJ databases">
        <authorList>
            <consortium name="Lawrence Berkeley National Laboratory"/>
            <person name="Haridas S."/>
            <person name="Hensen N."/>
            <person name="Bonometti L."/>
            <person name="Westerberg I."/>
            <person name="Brannstrom I.O."/>
            <person name="Guillou S."/>
            <person name="Cros-Aarteil S."/>
            <person name="Calhoun S."/>
            <person name="Kuo A."/>
            <person name="Mondo S."/>
            <person name="Pangilinan J."/>
            <person name="Riley R."/>
            <person name="Labutti K."/>
            <person name="Andreopoulos B."/>
            <person name="Lipzen A."/>
            <person name="Chen C."/>
            <person name="Yanf M."/>
            <person name="Daum C."/>
            <person name="Ng V."/>
            <person name="Clum A."/>
            <person name="Steindorff A."/>
            <person name="Ohm R."/>
            <person name="Martin F."/>
            <person name="Silar P."/>
            <person name="Natvig D."/>
            <person name="Lalanne C."/>
            <person name="Gautier V."/>
            <person name="Ament-Velasquez S.L."/>
            <person name="Kruys A."/>
            <person name="Hutchinson M.I."/>
            <person name="Powell A.J."/>
            <person name="Barry K."/>
            <person name="Miller A.N."/>
            <person name="Grigoriev I.V."/>
            <person name="Debuchy R."/>
            <person name="Gladieux P."/>
            <person name="Thoren M.H."/>
            <person name="Johannesson H."/>
        </authorList>
    </citation>
    <scope>NUCLEOTIDE SEQUENCE</scope>
    <source>
        <strain evidence="2">SMH4131-1</strain>
    </source>
</reference>